<evidence type="ECO:0000256" key="3">
    <source>
        <dbReference type="ARBA" id="ARBA00022839"/>
    </source>
</evidence>
<feature type="compositionally biased region" description="Basic and acidic residues" evidence="6">
    <location>
        <begin position="1333"/>
        <end position="1347"/>
    </location>
</feature>
<evidence type="ECO:0000259" key="10">
    <source>
        <dbReference type="Pfam" id="PF18332"/>
    </source>
</evidence>
<dbReference type="InterPro" id="IPR004859">
    <property type="entry name" value="Xrn1_N"/>
</dbReference>
<dbReference type="Gene3D" id="3.40.50.12390">
    <property type="match status" value="2"/>
</dbReference>
<dbReference type="PANTHER" id="PTHR12341">
    <property type="entry name" value="5'-&gt;3' EXORIBONUCLEASE"/>
    <property type="match status" value="1"/>
</dbReference>
<comment type="similarity">
    <text evidence="4 5">Belongs to the 5'-3' exonuclease family.</text>
</comment>
<dbReference type="GO" id="GO:0000956">
    <property type="term" value="P:nuclear-transcribed mRNA catabolic process"/>
    <property type="evidence" value="ECO:0007669"/>
    <property type="project" value="InterPro"/>
</dbReference>
<name>A0AAU9VQJ5_9CNID</name>
<sequence>MGVPKFYRWVSERYPCISQVVQEHQIPDFDNMYLDMNGIIHPCSHPNDDDPHFRKSEEEIFADIFHYIEVLFQIIKPKRVFFMAVDGVAPRAKMNQQRGRRFRSAKEAEQNIRKALEKGQVLPKEERFDSNCITPGTPFMVRLHEQLKFFVSYKISTDPAWQGLRVYLSGHETPGEGEHKIMDFIRSERVCPDYDPNTRHCLYGLDADLIMLGLSSHEPHFALLREEVKFGKASKRITRPEKITFHLLQLSLFREYLDWEFNELKDKLLHPYDLEKIIDDWILMGFLVGNDFIPHLPNLHINHDALPYLYRVYIDLMPSLDGYLHDSGKLVLPRFEKYLEALSKFDREHFEEKFVDMKWFESKKGFTFGNNPTDFETDESVLPLDNSFAALEFMPEESVTSKGKQTKVKLNPEIEKLAAKFDEEQSDEDEDVFETEFAMHKRDYYIQKFGYEEVNRDVLAELTYQYVTGIQWILSYYFNGVPSWSWFFPFHYAPYMSDIRHFSSLEIKFELGTPFLPFEQLLAVLPAASRQLLPKPFQNLMIMEQSDIIDYYPVNFKTDLNGKQQEWEAVVLIPFIDEERLLDAMAPLYSRLTKEEVSRNKHGPCLLYTYDSSLTFVYHSSMPRKFSDISCCHARWEVLDKDVFHVAVKHMQQGLCEGVKLDVYYPGFPTLYHVPHKAQLKKAGVKVFQMHSKSHSMILNIMEPQEKVLSLRIAEDFLGKTCYVGWPHMVEALVVGVCDGIKRYFHQKKNSHNSDKEVLYQDLTELEVKSWNHQIKSAKEYQLERRGIELGETKIIIEACPIKGKRYVCGAKGLVTMEKEWSPMPVSYPYQLTVKDIHVHESHEDDKIHTIEELFPIGSQCFMLASPYYGSSGEVIEIDVKQSRVRVQLHVPPQPDLHSVIDKYKALSVNYLPAHVAAKKLGITTNLLLRISGSFLIENESSKSSSGGTTKVDIGLNMKFSKQNREALGFARRTEGGEWTFSPAALKIISGYLHKFPHLFETLAKMSSNDRCFAKDLEVDEKGSELLSEVHDWLKTIPSLQLEPVKCGSISLDDPVVEAIEQAVLSTKALNHKPKAVKVRVRPHLLFKPSGHQGAVLPDKDATFELFDRVVNVKLNVAVPFGLRGTIIGIHEAPNSSDVLYEVIFDEPFLGGLALRCSSKNVFLLEALALINISYGERCEAKKVEGRSVGNSSFGTNLASSPQLNKESKGSQSKSGDSRLDSPGAPDYSNARSNQRTIPQRNESSKSATVSTKLRTPEIQGSGSSQAQVNISTRIDRPVNERNTQNVTPPGIQKVAGVLTNQSSNSPSEFADMWKELKLKENSHGAFEIPGDTPEHKSNDKGQDTRESEVLIKEGTKALRELLQIGKAPKPKMDQQPNRPEQKGLAGKHLTVDELFRSHGSAQGTMEQFPPTTLPYHSGSSPSLALFTWCQLSGLPPPCYHHTPSVEGVSAIVELANGFKFVGSVCRNPFEAMDSAASVALFQLPRIMPNIPGPRNLVMQHQFSPVVFPSLPNPVTPQSFAGLAPLPFQKTVRQLSPQSQPWAVRTRSQDQPNREGPQSAQQRTSATLNSSAVPFIPLQVSRRSSSRSQSSPMTSQETAVKETSELSQLNESRQKEQSQDFEYQETGEIFPRNLCSESSANNVSAQSDASETNSLSVDKTERAGIPPKKMPISSKRLLAPSFFSKKS</sequence>
<dbReference type="Pfam" id="PF17846">
    <property type="entry name" value="XRN_M"/>
    <property type="match status" value="1"/>
</dbReference>
<dbReference type="InterPro" id="IPR041106">
    <property type="entry name" value="XRN1_D2_D3"/>
</dbReference>
<evidence type="ECO:0000259" key="9">
    <source>
        <dbReference type="Pfam" id="PF18129"/>
    </source>
</evidence>
<evidence type="ECO:0000313" key="13">
    <source>
        <dbReference type="Proteomes" id="UP001159428"/>
    </source>
</evidence>
<feature type="domain" description="5'-3' exoribonuclease 1 SH3-like" evidence="9">
    <location>
        <begin position="1102"/>
        <end position="1172"/>
    </location>
</feature>
<dbReference type="Gene3D" id="2.30.30.750">
    <property type="match status" value="1"/>
</dbReference>
<keyword evidence="5" id="KW-0694">RNA-binding</keyword>
<dbReference type="Pfam" id="PF03159">
    <property type="entry name" value="XRN_N"/>
    <property type="match status" value="1"/>
</dbReference>
<dbReference type="InterPro" id="IPR040992">
    <property type="entry name" value="XRN1_D1"/>
</dbReference>
<protein>
    <recommendedName>
        <fullName evidence="5">5'-3' exoribonuclease 1</fullName>
        <ecNumber evidence="5">3.1.13.-</ecNumber>
    </recommendedName>
</protein>
<dbReference type="GO" id="GO:0005634">
    <property type="term" value="C:nucleus"/>
    <property type="evidence" value="ECO:0007669"/>
    <property type="project" value="TreeGrafter"/>
</dbReference>
<dbReference type="InterPro" id="IPR027073">
    <property type="entry name" value="5_3_exoribonuclease"/>
</dbReference>
<dbReference type="CDD" id="cd18673">
    <property type="entry name" value="PIN_XRN1-2-like"/>
    <property type="match status" value="1"/>
</dbReference>
<dbReference type="InterPro" id="IPR047007">
    <property type="entry name" value="XRN1_D1_sf"/>
</dbReference>
<evidence type="ECO:0000256" key="6">
    <source>
        <dbReference type="SAM" id="MobiDB-lite"/>
    </source>
</evidence>
<dbReference type="GO" id="GO:0003723">
    <property type="term" value="F:RNA binding"/>
    <property type="evidence" value="ECO:0007669"/>
    <property type="project" value="UniProtKB-KW"/>
</dbReference>
<evidence type="ECO:0000313" key="12">
    <source>
        <dbReference type="EMBL" id="CAH3036536.1"/>
    </source>
</evidence>
<keyword evidence="1 5" id="KW-0540">Nuclease</keyword>
<dbReference type="PANTHER" id="PTHR12341:SF7">
    <property type="entry name" value="5'-3' EXORIBONUCLEASE 1"/>
    <property type="match status" value="1"/>
</dbReference>
<evidence type="ECO:0000256" key="1">
    <source>
        <dbReference type="ARBA" id="ARBA00022722"/>
    </source>
</evidence>
<keyword evidence="13" id="KW-1185">Reference proteome</keyword>
<feature type="compositionally biased region" description="Polar residues" evidence="6">
    <location>
        <begin position="1189"/>
        <end position="1215"/>
    </location>
</feature>
<dbReference type="GO" id="GO:0004534">
    <property type="term" value="F:5'-3' RNA exonuclease activity"/>
    <property type="evidence" value="ECO:0007669"/>
    <property type="project" value="TreeGrafter"/>
</dbReference>
<dbReference type="GO" id="GO:0005737">
    <property type="term" value="C:cytoplasm"/>
    <property type="evidence" value="ECO:0007669"/>
    <property type="project" value="UniProtKB-SubCell"/>
</dbReference>
<dbReference type="InterPro" id="IPR041385">
    <property type="entry name" value="SH3_12"/>
</dbReference>
<feature type="domain" description="Xrn1 N-terminal" evidence="7">
    <location>
        <begin position="1"/>
        <end position="227"/>
    </location>
</feature>
<feature type="compositionally biased region" description="Low complexity" evidence="6">
    <location>
        <begin position="1581"/>
        <end position="1591"/>
    </location>
</feature>
<dbReference type="GO" id="GO:0016075">
    <property type="term" value="P:rRNA catabolic process"/>
    <property type="evidence" value="ECO:0007669"/>
    <property type="project" value="TreeGrafter"/>
</dbReference>
<feature type="compositionally biased region" description="Polar residues" evidence="6">
    <location>
        <begin position="1635"/>
        <end position="1657"/>
    </location>
</feature>
<keyword evidence="2 5" id="KW-0378">Hydrolase</keyword>
<feature type="compositionally biased region" description="Polar residues" evidence="6">
    <location>
        <begin position="1230"/>
        <end position="1273"/>
    </location>
</feature>
<dbReference type="Pfam" id="PF18332">
    <property type="entry name" value="XRN1_D1"/>
    <property type="match status" value="1"/>
</dbReference>
<feature type="region of interest" description="Disordered" evidence="6">
    <location>
        <begin position="1534"/>
        <end position="1687"/>
    </location>
</feature>
<organism evidence="12 13">
    <name type="scientific">Pocillopora meandrina</name>
    <dbReference type="NCBI Taxonomy" id="46732"/>
    <lineage>
        <taxon>Eukaryota</taxon>
        <taxon>Metazoa</taxon>
        <taxon>Cnidaria</taxon>
        <taxon>Anthozoa</taxon>
        <taxon>Hexacorallia</taxon>
        <taxon>Scleractinia</taxon>
        <taxon>Astrocoeniina</taxon>
        <taxon>Pocilloporidae</taxon>
        <taxon>Pocillopora</taxon>
    </lineage>
</organism>
<dbReference type="Pfam" id="PF18334">
    <property type="entry name" value="XRN1_D2_D3"/>
    <property type="match status" value="1"/>
</dbReference>
<accession>A0AAU9VQJ5</accession>
<dbReference type="EMBL" id="CALNXJ010000003">
    <property type="protein sequence ID" value="CAH3036536.1"/>
    <property type="molecule type" value="Genomic_DNA"/>
</dbReference>
<dbReference type="InterPro" id="IPR041412">
    <property type="entry name" value="Xrn1_helical"/>
</dbReference>
<dbReference type="InterPro" id="IPR016494">
    <property type="entry name" value="5_3_exoribonuclease_1"/>
</dbReference>
<evidence type="ECO:0000259" key="8">
    <source>
        <dbReference type="Pfam" id="PF17846"/>
    </source>
</evidence>
<dbReference type="InterPro" id="IPR047008">
    <property type="entry name" value="XRN1_SH3_sf"/>
</dbReference>
<dbReference type="PIRSF" id="PIRSF006743">
    <property type="entry name" value="Exonuclease_Xnr1"/>
    <property type="match status" value="1"/>
</dbReference>
<comment type="subcellular location">
    <subcellularLocation>
        <location evidence="5">Cytoplasm</location>
    </subcellularLocation>
</comment>
<dbReference type="Proteomes" id="UP001159428">
    <property type="component" value="Unassembled WGS sequence"/>
</dbReference>
<evidence type="ECO:0000256" key="4">
    <source>
        <dbReference type="ARBA" id="ARBA00038299"/>
    </source>
</evidence>
<feature type="region of interest" description="Disordered" evidence="6">
    <location>
        <begin position="1186"/>
        <end position="1291"/>
    </location>
</feature>
<reference evidence="12 13" key="1">
    <citation type="submission" date="2022-05" db="EMBL/GenBank/DDBJ databases">
        <authorList>
            <consortium name="Genoscope - CEA"/>
            <person name="William W."/>
        </authorList>
    </citation>
    <scope>NUCLEOTIDE SEQUENCE [LARGE SCALE GENOMIC DNA]</scope>
</reference>
<feature type="domain" description="Xrn1 helical" evidence="8">
    <location>
        <begin position="272"/>
        <end position="612"/>
    </location>
</feature>
<comment type="caution">
    <text evidence="12">The sequence shown here is derived from an EMBL/GenBank/DDBJ whole genome shotgun (WGS) entry which is preliminary data.</text>
</comment>
<dbReference type="FunFam" id="3.40.50.12390:FF:000002">
    <property type="entry name" value="5'-3' exoribonuclease 1"/>
    <property type="match status" value="1"/>
</dbReference>
<evidence type="ECO:0000256" key="2">
    <source>
        <dbReference type="ARBA" id="ARBA00022801"/>
    </source>
</evidence>
<keyword evidence="5" id="KW-0963">Cytoplasm</keyword>
<feature type="domain" description="5'-3' exoribonuclease 1 D1" evidence="10">
    <location>
        <begin position="654"/>
        <end position="840"/>
    </location>
</feature>
<keyword evidence="3 5" id="KW-0269">Exonuclease</keyword>
<dbReference type="Gene3D" id="1.25.40.1050">
    <property type="match status" value="1"/>
</dbReference>
<dbReference type="EC" id="3.1.13.-" evidence="5"/>
<dbReference type="Pfam" id="PF18129">
    <property type="entry name" value="SH3_12"/>
    <property type="match status" value="1"/>
</dbReference>
<evidence type="ECO:0000259" key="11">
    <source>
        <dbReference type="Pfam" id="PF18334"/>
    </source>
</evidence>
<proteinExistence type="inferred from homology"/>
<feature type="compositionally biased region" description="Polar residues" evidence="6">
    <location>
        <begin position="1556"/>
        <end position="1572"/>
    </location>
</feature>
<feature type="domain" description="Exoribonuclease Xrn1 D2/D3" evidence="11">
    <location>
        <begin position="851"/>
        <end position="1073"/>
    </location>
</feature>
<gene>
    <name evidence="12" type="ORF">PMEA_00016946</name>
</gene>
<feature type="region of interest" description="Disordered" evidence="6">
    <location>
        <begin position="1325"/>
        <end position="1347"/>
    </location>
</feature>
<dbReference type="Gene3D" id="2.170.260.40">
    <property type="match status" value="1"/>
</dbReference>
<evidence type="ECO:0000256" key="5">
    <source>
        <dbReference type="PIRNR" id="PIRNR006743"/>
    </source>
</evidence>
<evidence type="ECO:0000259" key="7">
    <source>
        <dbReference type="Pfam" id="PF03159"/>
    </source>
</evidence>